<dbReference type="OrthoDB" id="2789670at2759"/>
<comment type="cofactor">
    <cofactor evidence="1">
        <name>heme</name>
        <dbReference type="ChEBI" id="CHEBI:30413"/>
    </cofactor>
</comment>
<evidence type="ECO:0000256" key="1">
    <source>
        <dbReference type="ARBA" id="ARBA00001971"/>
    </source>
</evidence>
<keyword evidence="10" id="KW-1185">Reference proteome</keyword>
<gene>
    <name evidence="9" type="ORF">FA15DRAFT_737451</name>
</gene>
<dbReference type="Pfam" id="PF00067">
    <property type="entry name" value="p450"/>
    <property type="match status" value="1"/>
</dbReference>
<dbReference type="PANTHER" id="PTHR46300">
    <property type="entry name" value="P450, PUTATIVE (EUROFUNG)-RELATED-RELATED"/>
    <property type="match status" value="1"/>
</dbReference>
<keyword evidence="5" id="KW-0560">Oxidoreductase</keyword>
<evidence type="ECO:0000256" key="3">
    <source>
        <dbReference type="ARBA" id="ARBA00022617"/>
    </source>
</evidence>
<evidence type="ECO:0000256" key="8">
    <source>
        <dbReference type="SAM" id="Phobius"/>
    </source>
</evidence>
<evidence type="ECO:0000256" key="4">
    <source>
        <dbReference type="ARBA" id="ARBA00022723"/>
    </source>
</evidence>
<name>A0A5C3KYT3_COPMA</name>
<evidence type="ECO:0000256" key="6">
    <source>
        <dbReference type="ARBA" id="ARBA00023004"/>
    </source>
</evidence>
<feature type="transmembrane region" description="Helical" evidence="8">
    <location>
        <begin position="6"/>
        <end position="23"/>
    </location>
</feature>
<keyword evidence="7" id="KW-0503">Monooxygenase</keyword>
<keyword evidence="6" id="KW-0408">Iron</keyword>
<keyword evidence="8" id="KW-0812">Transmembrane</keyword>
<dbReference type="GO" id="GO:0005506">
    <property type="term" value="F:iron ion binding"/>
    <property type="evidence" value="ECO:0007669"/>
    <property type="project" value="InterPro"/>
</dbReference>
<organism evidence="9 10">
    <name type="scientific">Coprinopsis marcescibilis</name>
    <name type="common">Agaric fungus</name>
    <name type="synonym">Psathyrella marcescibilis</name>
    <dbReference type="NCBI Taxonomy" id="230819"/>
    <lineage>
        <taxon>Eukaryota</taxon>
        <taxon>Fungi</taxon>
        <taxon>Dikarya</taxon>
        <taxon>Basidiomycota</taxon>
        <taxon>Agaricomycotina</taxon>
        <taxon>Agaricomycetes</taxon>
        <taxon>Agaricomycetidae</taxon>
        <taxon>Agaricales</taxon>
        <taxon>Agaricineae</taxon>
        <taxon>Psathyrellaceae</taxon>
        <taxon>Coprinopsis</taxon>
    </lineage>
</organism>
<keyword evidence="8" id="KW-0472">Membrane</keyword>
<evidence type="ECO:0000313" key="10">
    <source>
        <dbReference type="Proteomes" id="UP000307440"/>
    </source>
</evidence>
<dbReference type="SUPFAM" id="SSF48264">
    <property type="entry name" value="Cytochrome P450"/>
    <property type="match status" value="1"/>
</dbReference>
<evidence type="ECO:0000256" key="2">
    <source>
        <dbReference type="ARBA" id="ARBA00010617"/>
    </source>
</evidence>
<keyword evidence="8" id="KW-1133">Transmembrane helix</keyword>
<evidence type="ECO:0000256" key="5">
    <source>
        <dbReference type="ARBA" id="ARBA00023002"/>
    </source>
</evidence>
<keyword evidence="4" id="KW-0479">Metal-binding</keyword>
<dbReference type="InterPro" id="IPR001128">
    <property type="entry name" value="Cyt_P450"/>
</dbReference>
<dbReference type="PANTHER" id="PTHR46300:SF7">
    <property type="entry name" value="P450, PUTATIVE (EUROFUNG)-RELATED"/>
    <property type="match status" value="1"/>
</dbReference>
<proteinExistence type="inferred from homology"/>
<sequence length="345" mass="38847">MISHSTGIVGAVAAASLSALWLIRRLSRRKPQLPLPPSPKGLPLLGNLLDIPDTAPWEKFHQWAMSLVNILYLNVAGKNIVVLDMAEVASDLIEKRSSLYSGRMPMGNELVGWNFGFQDYGTFWFLDDPDNMPEENIRYMAAEISISALYRLEMEQKDDFYITSAAQGIAPSAELLNWITGITFRQKAQEAGDAVRKVLEVLYRASKAIYDEGAASMVSFTSLSLKNMEDKRPGDVYTEDDIKKCADALFSAGTDIKELDSIVKPGQLPDFDSQQSLLYISAIVNETLRWRNIVPQVEDEYRGYRLLAQSIIIPNAWVMLHNEDVYPRPFDFNPDLNSKPEGLYR</sequence>
<accession>A0A5C3KYT3</accession>
<dbReference type="GO" id="GO:0016705">
    <property type="term" value="F:oxidoreductase activity, acting on paired donors, with incorporation or reduction of molecular oxygen"/>
    <property type="evidence" value="ECO:0007669"/>
    <property type="project" value="InterPro"/>
</dbReference>
<dbReference type="STRING" id="230819.A0A5C3KYT3"/>
<dbReference type="Proteomes" id="UP000307440">
    <property type="component" value="Unassembled WGS sequence"/>
</dbReference>
<evidence type="ECO:0000256" key="7">
    <source>
        <dbReference type="ARBA" id="ARBA00023033"/>
    </source>
</evidence>
<evidence type="ECO:0000313" key="9">
    <source>
        <dbReference type="EMBL" id="TFK25350.1"/>
    </source>
</evidence>
<keyword evidence="3" id="KW-0349">Heme</keyword>
<reference evidence="9 10" key="1">
    <citation type="journal article" date="2019" name="Nat. Ecol. Evol.">
        <title>Megaphylogeny resolves global patterns of mushroom evolution.</title>
        <authorList>
            <person name="Varga T."/>
            <person name="Krizsan K."/>
            <person name="Foldi C."/>
            <person name="Dima B."/>
            <person name="Sanchez-Garcia M."/>
            <person name="Sanchez-Ramirez S."/>
            <person name="Szollosi G.J."/>
            <person name="Szarkandi J.G."/>
            <person name="Papp V."/>
            <person name="Albert L."/>
            <person name="Andreopoulos W."/>
            <person name="Angelini C."/>
            <person name="Antonin V."/>
            <person name="Barry K.W."/>
            <person name="Bougher N.L."/>
            <person name="Buchanan P."/>
            <person name="Buyck B."/>
            <person name="Bense V."/>
            <person name="Catcheside P."/>
            <person name="Chovatia M."/>
            <person name="Cooper J."/>
            <person name="Damon W."/>
            <person name="Desjardin D."/>
            <person name="Finy P."/>
            <person name="Geml J."/>
            <person name="Haridas S."/>
            <person name="Hughes K."/>
            <person name="Justo A."/>
            <person name="Karasinski D."/>
            <person name="Kautmanova I."/>
            <person name="Kiss B."/>
            <person name="Kocsube S."/>
            <person name="Kotiranta H."/>
            <person name="LaButti K.M."/>
            <person name="Lechner B.E."/>
            <person name="Liimatainen K."/>
            <person name="Lipzen A."/>
            <person name="Lukacs Z."/>
            <person name="Mihaltcheva S."/>
            <person name="Morgado L.N."/>
            <person name="Niskanen T."/>
            <person name="Noordeloos M.E."/>
            <person name="Ohm R.A."/>
            <person name="Ortiz-Santana B."/>
            <person name="Ovrebo C."/>
            <person name="Racz N."/>
            <person name="Riley R."/>
            <person name="Savchenko A."/>
            <person name="Shiryaev A."/>
            <person name="Soop K."/>
            <person name="Spirin V."/>
            <person name="Szebenyi C."/>
            <person name="Tomsovsky M."/>
            <person name="Tulloss R.E."/>
            <person name="Uehling J."/>
            <person name="Grigoriev I.V."/>
            <person name="Vagvolgyi C."/>
            <person name="Papp T."/>
            <person name="Martin F.M."/>
            <person name="Miettinen O."/>
            <person name="Hibbett D.S."/>
            <person name="Nagy L.G."/>
        </authorList>
    </citation>
    <scope>NUCLEOTIDE SEQUENCE [LARGE SCALE GENOMIC DNA]</scope>
    <source>
        <strain evidence="9 10">CBS 121175</strain>
    </source>
</reference>
<protein>
    <submittedName>
        <fullName evidence="9">Cytochrome P450</fullName>
    </submittedName>
</protein>
<dbReference type="GO" id="GO:0020037">
    <property type="term" value="F:heme binding"/>
    <property type="evidence" value="ECO:0007669"/>
    <property type="project" value="InterPro"/>
</dbReference>
<dbReference type="Gene3D" id="1.10.630.10">
    <property type="entry name" value="Cytochrome P450"/>
    <property type="match status" value="2"/>
</dbReference>
<dbReference type="InterPro" id="IPR050364">
    <property type="entry name" value="Cytochrome_P450_fung"/>
</dbReference>
<dbReference type="EMBL" id="ML210187">
    <property type="protein sequence ID" value="TFK25350.1"/>
    <property type="molecule type" value="Genomic_DNA"/>
</dbReference>
<dbReference type="GO" id="GO:0004497">
    <property type="term" value="F:monooxygenase activity"/>
    <property type="evidence" value="ECO:0007669"/>
    <property type="project" value="UniProtKB-KW"/>
</dbReference>
<dbReference type="InterPro" id="IPR036396">
    <property type="entry name" value="Cyt_P450_sf"/>
</dbReference>
<dbReference type="AlphaFoldDB" id="A0A5C3KYT3"/>
<comment type="similarity">
    <text evidence="2">Belongs to the cytochrome P450 family.</text>
</comment>